<feature type="coiled-coil region" evidence="10">
    <location>
        <begin position="69"/>
        <end position="170"/>
    </location>
</feature>
<dbReference type="GO" id="GO:0000917">
    <property type="term" value="P:division septum assembly"/>
    <property type="evidence" value="ECO:0007669"/>
    <property type="project" value="UniProtKB-KW"/>
</dbReference>
<name>A0A1G9R332_9FIRM</name>
<dbReference type="PANTHER" id="PTHR34981:SF1">
    <property type="entry name" value="CELL DIVISION PROTEIN ZAPA"/>
    <property type="match status" value="1"/>
</dbReference>
<sequence>MNKVMVKINGNEYPMVGEKSEKHMLSVASYVDKEMTRVMEANPKLSASMAAILSAINIADIFFECSTENEDIIKENEELKRKVGNSDEELKIEMRNLQAALQSKDKEEQDYQAQIEDLNKVIEEQKKQIEELGNKVGSSNGEVENYKTQIEDLKEQLVVAEEKAEVAQKLSSKFQNDAYKIQLEKIELENEVKYLRAMK</sequence>
<protein>
    <recommendedName>
        <fullName evidence="2">Cell division protein ZapA</fullName>
    </recommendedName>
    <alternativeName>
        <fullName evidence="9">Z ring-associated protein ZapA</fullName>
    </alternativeName>
</protein>
<dbReference type="AlphaFoldDB" id="A0A1G9R332"/>
<evidence type="ECO:0000313" key="12">
    <source>
        <dbReference type="Proteomes" id="UP000199068"/>
    </source>
</evidence>
<reference evidence="11 12" key="1">
    <citation type="submission" date="2016-10" db="EMBL/GenBank/DDBJ databases">
        <authorList>
            <person name="de Groot N.N."/>
        </authorList>
    </citation>
    <scope>NUCLEOTIDE SEQUENCE [LARGE SCALE GENOMIC DNA]</scope>
    <source>
        <strain evidence="11 12">DSM 797</strain>
    </source>
</reference>
<dbReference type="RefSeq" id="WP_092726562.1">
    <property type="nucleotide sequence ID" value="NZ_FNGW01000006.1"/>
</dbReference>
<evidence type="ECO:0000313" key="11">
    <source>
        <dbReference type="EMBL" id="SDM17654.1"/>
    </source>
</evidence>
<evidence type="ECO:0000256" key="2">
    <source>
        <dbReference type="ARBA" id="ARBA00015195"/>
    </source>
</evidence>
<evidence type="ECO:0000256" key="3">
    <source>
        <dbReference type="ARBA" id="ARBA00022490"/>
    </source>
</evidence>
<evidence type="ECO:0000256" key="6">
    <source>
        <dbReference type="ARBA" id="ARBA00023306"/>
    </source>
</evidence>
<dbReference type="Gene3D" id="6.10.250.790">
    <property type="match status" value="1"/>
</dbReference>
<dbReference type="GO" id="GO:0030428">
    <property type="term" value="C:cell septum"/>
    <property type="evidence" value="ECO:0007669"/>
    <property type="project" value="TreeGrafter"/>
</dbReference>
<dbReference type="GO" id="GO:0005829">
    <property type="term" value="C:cytosol"/>
    <property type="evidence" value="ECO:0007669"/>
    <property type="project" value="TreeGrafter"/>
</dbReference>
<keyword evidence="10" id="KW-0175">Coiled coil</keyword>
<comment type="function">
    <text evidence="7">Activator of cell division through the inhibition of FtsZ GTPase activity, therefore promoting FtsZ assembly into bundles of protofilaments necessary for the formation of the division Z ring. It is recruited early at mid-cell but it is not essential for cell division.</text>
</comment>
<keyword evidence="5" id="KW-0717">Septation</keyword>
<comment type="subcellular location">
    <subcellularLocation>
        <location evidence="1">Cytoplasm</location>
    </subcellularLocation>
</comment>
<dbReference type="Pfam" id="PF05164">
    <property type="entry name" value="ZapA"/>
    <property type="match status" value="1"/>
</dbReference>
<organism evidence="11 12">
    <name type="scientific">Romboutsia lituseburensis DSM 797</name>
    <dbReference type="NCBI Taxonomy" id="1121325"/>
    <lineage>
        <taxon>Bacteria</taxon>
        <taxon>Bacillati</taxon>
        <taxon>Bacillota</taxon>
        <taxon>Clostridia</taxon>
        <taxon>Peptostreptococcales</taxon>
        <taxon>Peptostreptococcaceae</taxon>
        <taxon>Romboutsia</taxon>
    </lineage>
</organism>
<dbReference type="EMBL" id="FNGW01000006">
    <property type="protein sequence ID" value="SDM17654.1"/>
    <property type="molecule type" value="Genomic_DNA"/>
</dbReference>
<dbReference type="InterPro" id="IPR007838">
    <property type="entry name" value="Cell_div_ZapA-like"/>
</dbReference>
<keyword evidence="3" id="KW-0963">Cytoplasm</keyword>
<evidence type="ECO:0000256" key="1">
    <source>
        <dbReference type="ARBA" id="ARBA00004496"/>
    </source>
</evidence>
<keyword evidence="12" id="KW-1185">Reference proteome</keyword>
<evidence type="ECO:0000256" key="9">
    <source>
        <dbReference type="ARBA" id="ARBA00033158"/>
    </source>
</evidence>
<evidence type="ECO:0000256" key="4">
    <source>
        <dbReference type="ARBA" id="ARBA00022618"/>
    </source>
</evidence>
<evidence type="ECO:0000256" key="8">
    <source>
        <dbReference type="ARBA" id="ARBA00026068"/>
    </source>
</evidence>
<dbReference type="Proteomes" id="UP000199068">
    <property type="component" value="Unassembled WGS sequence"/>
</dbReference>
<accession>A0A1G9R332</accession>
<dbReference type="SUPFAM" id="SSF102829">
    <property type="entry name" value="Cell division protein ZapA-like"/>
    <property type="match status" value="1"/>
</dbReference>
<dbReference type="GO" id="GO:0000921">
    <property type="term" value="P:septin ring assembly"/>
    <property type="evidence" value="ECO:0007669"/>
    <property type="project" value="TreeGrafter"/>
</dbReference>
<evidence type="ECO:0000256" key="10">
    <source>
        <dbReference type="SAM" id="Coils"/>
    </source>
</evidence>
<keyword evidence="4 11" id="KW-0132">Cell division</keyword>
<keyword evidence="6" id="KW-0131">Cell cycle</keyword>
<proteinExistence type="predicted"/>
<dbReference type="STRING" id="1121325.SAMN04515677_10669"/>
<dbReference type="GO" id="GO:0032153">
    <property type="term" value="C:cell division site"/>
    <property type="evidence" value="ECO:0007669"/>
    <property type="project" value="TreeGrafter"/>
</dbReference>
<dbReference type="InterPro" id="IPR053712">
    <property type="entry name" value="Bac_CellDiv_Activator"/>
</dbReference>
<comment type="subunit">
    <text evidence="8">Homodimer. Interacts with FtsZ.</text>
</comment>
<evidence type="ECO:0000256" key="5">
    <source>
        <dbReference type="ARBA" id="ARBA00023210"/>
    </source>
</evidence>
<dbReference type="InterPro" id="IPR036192">
    <property type="entry name" value="Cell_div_ZapA-like_sf"/>
</dbReference>
<gene>
    <name evidence="11" type="ORF">SAMN04515677_10669</name>
</gene>
<dbReference type="GO" id="GO:0043093">
    <property type="term" value="P:FtsZ-dependent cytokinesis"/>
    <property type="evidence" value="ECO:0007669"/>
    <property type="project" value="TreeGrafter"/>
</dbReference>
<evidence type="ECO:0000256" key="7">
    <source>
        <dbReference type="ARBA" id="ARBA00024910"/>
    </source>
</evidence>
<dbReference type="PANTHER" id="PTHR34981">
    <property type="entry name" value="CELL DIVISION PROTEIN ZAPA"/>
    <property type="match status" value="1"/>
</dbReference>